<comment type="subcellular location">
    <subcellularLocation>
        <location evidence="1">Cell membrane</location>
        <topology evidence="1">Lipid-anchor</topology>
    </subcellularLocation>
</comment>
<organism evidence="9 10">
    <name type="scientific">Mycobacterium gordonae</name>
    <dbReference type="NCBI Taxonomy" id="1778"/>
    <lineage>
        <taxon>Bacteria</taxon>
        <taxon>Bacillati</taxon>
        <taxon>Actinomycetota</taxon>
        <taxon>Actinomycetes</taxon>
        <taxon>Mycobacteriales</taxon>
        <taxon>Mycobacteriaceae</taxon>
        <taxon>Mycobacterium</taxon>
    </lineage>
</organism>
<evidence type="ECO:0000256" key="8">
    <source>
        <dbReference type="SAM" id="SignalP"/>
    </source>
</evidence>
<dbReference type="AlphaFoldDB" id="A0A0Q2RYD8"/>
<comment type="caution">
    <text evidence="9">The sequence shown here is derived from an EMBL/GenBank/DDBJ whole genome shotgun (WGS) entry which is preliminary data.</text>
</comment>
<dbReference type="OrthoDB" id="4717553at2"/>
<evidence type="ECO:0000256" key="3">
    <source>
        <dbReference type="ARBA" id="ARBA00022729"/>
    </source>
</evidence>
<evidence type="ECO:0000256" key="4">
    <source>
        <dbReference type="ARBA" id="ARBA00023136"/>
    </source>
</evidence>
<evidence type="ECO:0000256" key="1">
    <source>
        <dbReference type="ARBA" id="ARBA00004193"/>
    </source>
</evidence>
<feature type="signal peptide" evidence="8">
    <location>
        <begin position="1"/>
        <end position="19"/>
    </location>
</feature>
<gene>
    <name evidence="9" type="ORF">AO501_28875</name>
</gene>
<proteinExistence type="predicted"/>
<dbReference type="PROSITE" id="PS51257">
    <property type="entry name" value="PROKAR_LIPOPROTEIN"/>
    <property type="match status" value="1"/>
</dbReference>
<keyword evidence="2" id="KW-1003">Cell membrane</keyword>
<dbReference type="Proteomes" id="UP000051677">
    <property type="component" value="Unassembled WGS sequence"/>
</dbReference>
<dbReference type="EMBL" id="LKTM01000035">
    <property type="protein sequence ID" value="KQH80259.1"/>
    <property type="molecule type" value="Genomic_DNA"/>
</dbReference>
<name>A0A0Q2RYD8_MYCGO</name>
<keyword evidence="5" id="KW-0564">Palmitate</keyword>
<dbReference type="InterPro" id="IPR032018">
    <property type="entry name" value="LppA/LppB/LprP"/>
</dbReference>
<protein>
    <recommendedName>
        <fullName evidence="11">Lipoprotein LprP</fullName>
    </recommendedName>
</protein>
<keyword evidence="4" id="KW-0472">Membrane</keyword>
<evidence type="ECO:0000256" key="2">
    <source>
        <dbReference type="ARBA" id="ARBA00022475"/>
    </source>
</evidence>
<evidence type="ECO:0000256" key="6">
    <source>
        <dbReference type="ARBA" id="ARBA00023288"/>
    </source>
</evidence>
<accession>A0A0Q2RYD8</accession>
<dbReference type="Pfam" id="PF16708">
    <property type="entry name" value="LppA"/>
    <property type="match status" value="1"/>
</dbReference>
<dbReference type="GO" id="GO:0005886">
    <property type="term" value="C:plasma membrane"/>
    <property type="evidence" value="ECO:0007669"/>
    <property type="project" value="UniProtKB-SubCell"/>
</dbReference>
<evidence type="ECO:0008006" key="11">
    <source>
        <dbReference type="Google" id="ProtNLM"/>
    </source>
</evidence>
<evidence type="ECO:0000313" key="10">
    <source>
        <dbReference type="Proteomes" id="UP000051677"/>
    </source>
</evidence>
<evidence type="ECO:0000256" key="7">
    <source>
        <dbReference type="SAM" id="MobiDB-lite"/>
    </source>
</evidence>
<keyword evidence="6" id="KW-0449">Lipoprotein</keyword>
<keyword evidence="3 8" id="KW-0732">Signal</keyword>
<feature type="region of interest" description="Disordered" evidence="7">
    <location>
        <begin position="136"/>
        <end position="158"/>
    </location>
</feature>
<evidence type="ECO:0000313" key="9">
    <source>
        <dbReference type="EMBL" id="KQH80259.1"/>
    </source>
</evidence>
<dbReference type="RefSeq" id="WP_055576911.1">
    <property type="nucleotide sequence ID" value="NZ_LKTM01000035.1"/>
</dbReference>
<reference evidence="9 10" key="1">
    <citation type="submission" date="2015-10" db="EMBL/GenBank/DDBJ databases">
        <title>Mycobacterium gordonae draft genome assembly.</title>
        <authorList>
            <person name="Ustinova V."/>
            <person name="Smirnova T."/>
            <person name="Blagodatskikh K."/>
            <person name="Varlamov D."/>
            <person name="Larionova E."/>
            <person name="Chernousova L."/>
        </authorList>
    </citation>
    <scope>NUCLEOTIDE SEQUENCE [LARGE SCALE GENOMIC DNA]</scope>
    <source>
        <strain evidence="9 10">CTRI 14-8773</strain>
    </source>
</reference>
<feature type="chain" id="PRO_5039267370" description="Lipoprotein LprP" evidence="8">
    <location>
        <begin position="20"/>
        <end position="222"/>
    </location>
</feature>
<sequence>MRSVTRLAAALLAGTLALTGCVNRTTIDPNANPGRSELDRLQTIVNARPDLEAVERQLSDLDAAIRAAVAKHSPQSRFSVMAAGHLSNGCQDPFTRSIGRQVNSDMFFADPPPSAAQWLQIAGELAAVFRAAGFRPNNSAPGSPQLPMGSANDSQSREDGATVKLVNGVDGSPLDYSYDTGCHLPAGWRASPPPPDARPSNDPNVHYPYLYGAPGGRTVDAY</sequence>
<evidence type="ECO:0000256" key="5">
    <source>
        <dbReference type="ARBA" id="ARBA00023139"/>
    </source>
</evidence>
<dbReference type="Gene3D" id="3.30.2030.20">
    <property type="match status" value="1"/>
</dbReference>
<dbReference type="STRING" id="1778.A9W97_25470"/>